<sequence length="40" mass="4714">MYLKCILLSYENDLKAMRHYKAGLKTAERKGRKEGIRQLS</sequence>
<dbReference type="RefSeq" id="WP_267187714.1">
    <property type="nucleotide sequence ID" value="NZ_JPGY02000001.1"/>
</dbReference>
<dbReference type="EMBL" id="JPGY02000001">
    <property type="protein sequence ID" value="KRU13472.1"/>
    <property type="molecule type" value="Genomic_DNA"/>
</dbReference>
<dbReference type="KEGG" id="cpat:CLPA_c04280"/>
<proteinExistence type="predicted"/>
<dbReference type="PATRIC" id="fig|1262449.7.peg.412"/>
<dbReference type="Proteomes" id="UP000028042">
    <property type="component" value="Unassembled WGS sequence"/>
</dbReference>
<dbReference type="KEGG" id="cpae:CPAST_c04280"/>
<dbReference type="EMBL" id="CP009268">
    <property type="protein sequence ID" value="AJA50516.1"/>
    <property type="molecule type" value="Genomic_DNA"/>
</dbReference>
<evidence type="ECO:0000313" key="2">
    <source>
        <dbReference type="EMBL" id="KRU13472.1"/>
    </source>
</evidence>
<name>A0A0H3J3N9_CLOPA</name>
<evidence type="ECO:0000313" key="4">
    <source>
        <dbReference type="Proteomes" id="UP000030905"/>
    </source>
</evidence>
<keyword evidence="4" id="KW-1185">Reference proteome</keyword>
<accession>A0A0H3J3N9</accession>
<dbReference type="Proteomes" id="UP000030905">
    <property type="component" value="Chromosome"/>
</dbReference>
<evidence type="ECO:0000313" key="1">
    <source>
        <dbReference type="EMBL" id="AJA50516.1"/>
    </source>
</evidence>
<organism evidence="1 4">
    <name type="scientific">Clostridium pasteurianum DSM 525 = ATCC 6013</name>
    <dbReference type="NCBI Taxonomy" id="1262449"/>
    <lineage>
        <taxon>Bacteria</taxon>
        <taxon>Bacillati</taxon>
        <taxon>Bacillota</taxon>
        <taxon>Clostridia</taxon>
        <taxon>Eubacteriales</taxon>
        <taxon>Clostridiaceae</taxon>
        <taxon>Clostridium</taxon>
    </lineage>
</organism>
<dbReference type="AlphaFoldDB" id="A0A0H3J3N9"/>
<gene>
    <name evidence="1" type="ORF">CLPA_c04280</name>
    <name evidence="2" type="ORF">CP6013_02720</name>
</gene>
<reference evidence="2 3" key="3">
    <citation type="journal article" name="Genome Announc.">
        <title>Improved Draft Genome Sequence of Clostridium pasteurianum Strain ATCC 6013 (DSM 525) Using a Hybrid Next-Generation Sequencing Approach.</title>
        <authorList>
            <person name="Pyne M.E."/>
            <person name="Utturkar S."/>
            <person name="Brown S.D."/>
            <person name="Moo-Young M."/>
            <person name="Chung D.A."/>
            <person name="Chou C.P."/>
        </authorList>
    </citation>
    <scope>NUCLEOTIDE SEQUENCE [LARGE SCALE GENOMIC DNA]</scope>
    <source>
        <strain evidence="2 3">ATCC 6013</strain>
    </source>
</reference>
<evidence type="ECO:0000313" key="3">
    <source>
        <dbReference type="Proteomes" id="UP000028042"/>
    </source>
</evidence>
<reference evidence="2" key="2">
    <citation type="submission" date="2015-10" db="EMBL/GenBank/DDBJ databases">
        <title>Improved Draft Genome Sequence of Clostridium pasteurianum Strain ATCC 6013 (DSM 525) Using a Hybrid Next-Generation Sequencing Approach.</title>
        <authorList>
            <person name="Pyne M.E."/>
            <person name="Utturkar S.M."/>
            <person name="Brown S.D."/>
            <person name="Moo-Young M."/>
            <person name="Chung D.A."/>
            <person name="Chou P.C."/>
        </authorList>
    </citation>
    <scope>NUCLEOTIDE SEQUENCE</scope>
    <source>
        <strain evidence="2">ATCC 6013</strain>
    </source>
</reference>
<protein>
    <submittedName>
        <fullName evidence="1">Uncharacterized protein</fullName>
    </submittedName>
</protein>
<reference evidence="1 4" key="1">
    <citation type="journal article" date="2015" name="Genome Announc.">
        <title>Complete Genome Sequence of the Nitrogen-Fixing and Solvent-Producing Clostridium pasteurianum DSM 525.</title>
        <authorList>
            <person name="Poehlein A."/>
            <person name="Grosse-Honebrink A."/>
            <person name="Zhang Y."/>
            <person name="Minton N.P."/>
            <person name="Daniel R."/>
        </authorList>
    </citation>
    <scope>NUCLEOTIDE SEQUENCE [LARGE SCALE GENOMIC DNA]</scope>
    <source>
        <strain evidence="1">DSM 525</strain>
        <strain evidence="4">DSM 525 / ATCC 6013</strain>
    </source>
</reference>